<organism evidence="7 8">
    <name type="scientific">Trichoplax adhaerens</name>
    <name type="common">Trichoplax reptans</name>
    <dbReference type="NCBI Taxonomy" id="10228"/>
    <lineage>
        <taxon>Eukaryota</taxon>
        <taxon>Metazoa</taxon>
        <taxon>Placozoa</taxon>
        <taxon>Uniplacotomia</taxon>
        <taxon>Trichoplacea</taxon>
        <taxon>Trichoplacidae</taxon>
        <taxon>Trichoplax</taxon>
    </lineage>
</organism>
<dbReference type="KEGG" id="tad:TRIADDRAFT_59549"/>
<evidence type="ECO:0000256" key="1">
    <source>
        <dbReference type="ARBA" id="ARBA00004141"/>
    </source>
</evidence>
<dbReference type="RefSeq" id="XP_002115629.1">
    <property type="nucleotide sequence ID" value="XM_002115593.1"/>
</dbReference>
<dbReference type="FunCoup" id="B3S5Y3">
    <property type="interactions" value="1160"/>
</dbReference>
<evidence type="ECO:0000313" key="7">
    <source>
        <dbReference type="EMBL" id="EDV21992.1"/>
    </source>
</evidence>
<dbReference type="InterPro" id="IPR020846">
    <property type="entry name" value="MFS_dom"/>
</dbReference>
<dbReference type="OMA" id="LDLMGHN"/>
<accession>B3S5Y3</accession>
<gene>
    <name evidence="7" type="ORF">TRIADDRAFT_59549</name>
</gene>
<evidence type="ECO:0000256" key="5">
    <source>
        <dbReference type="SAM" id="Phobius"/>
    </source>
</evidence>
<proteinExistence type="predicted"/>
<dbReference type="EMBL" id="DS985251">
    <property type="protein sequence ID" value="EDV21992.1"/>
    <property type="molecule type" value="Genomic_DNA"/>
</dbReference>
<evidence type="ECO:0000313" key="8">
    <source>
        <dbReference type="Proteomes" id="UP000009022"/>
    </source>
</evidence>
<feature type="transmembrane region" description="Helical" evidence="5">
    <location>
        <begin position="140"/>
        <end position="160"/>
    </location>
</feature>
<dbReference type="PANTHER" id="PTHR10924:SF4">
    <property type="entry name" value="GH15861P"/>
    <property type="match status" value="1"/>
</dbReference>
<name>B3S5Y3_TRIAD</name>
<feature type="transmembrane region" description="Helical" evidence="5">
    <location>
        <begin position="447"/>
        <end position="467"/>
    </location>
</feature>
<dbReference type="eggNOG" id="KOG2563">
    <property type="taxonomic scope" value="Eukaryota"/>
</dbReference>
<dbReference type="InParanoid" id="B3S5Y3"/>
<dbReference type="InterPro" id="IPR011701">
    <property type="entry name" value="MFS"/>
</dbReference>
<dbReference type="CDD" id="cd17398">
    <property type="entry name" value="MFS_FLVCR_like"/>
    <property type="match status" value="1"/>
</dbReference>
<keyword evidence="3 5" id="KW-1133">Transmembrane helix</keyword>
<feature type="domain" description="Major facilitator superfamily (MFS) profile" evidence="6">
    <location>
        <begin position="48"/>
        <end position="472"/>
    </location>
</feature>
<feature type="transmembrane region" description="Helical" evidence="5">
    <location>
        <begin position="115"/>
        <end position="134"/>
    </location>
</feature>
<evidence type="ECO:0000259" key="6">
    <source>
        <dbReference type="PROSITE" id="PS50850"/>
    </source>
</evidence>
<dbReference type="AlphaFoldDB" id="B3S5Y3"/>
<dbReference type="HOGENOM" id="CLU_023132_0_1_1"/>
<dbReference type="PhylomeDB" id="B3S5Y3"/>
<dbReference type="Gene3D" id="1.20.1250.20">
    <property type="entry name" value="MFS general substrate transporter like domains"/>
    <property type="match status" value="2"/>
</dbReference>
<feature type="transmembrane region" description="Helical" evidence="5">
    <location>
        <begin position="216"/>
        <end position="236"/>
    </location>
</feature>
<feature type="transmembrane region" description="Helical" evidence="5">
    <location>
        <begin position="416"/>
        <end position="435"/>
    </location>
</feature>
<dbReference type="InterPro" id="IPR049680">
    <property type="entry name" value="FLVCR1-2_SLC49-like"/>
</dbReference>
<keyword evidence="8" id="KW-1185">Reference proteome</keyword>
<dbReference type="Pfam" id="PF07690">
    <property type="entry name" value="MFS_1"/>
    <property type="match status" value="1"/>
</dbReference>
<dbReference type="Proteomes" id="UP000009022">
    <property type="component" value="Unassembled WGS sequence"/>
</dbReference>
<keyword evidence="2 5" id="KW-0812">Transmembrane</keyword>
<sequence length="478" mass="52754">MENRQHVVTHESDENADTVPIIIASNSKQECQSTNDSLTSKDNRRKRFMALFAFSLLTGSNGMQWITFAPIAVQLEGYYNVTSTAINWLSQIYMATYILFILPSTWLLETDGLKAAVTYGGLLNAIGAWLRYSGSHPDTFWLLMVGQIVSSLAQSFTLGIPAKLAAIWFPMNQRSAATAIAVFANQVGSAIGFILSPISVPVVINQAVFSHNLSNLLLAQACSCMIIIILIFIGTAQYNDNENIPSVLDLQLARDDDQESISGNQNHIIVTPRHPFTRDIKMLIMNRNFMLLLISYGIITGSYYAISTLLGEIILPEIPNQEVAVGIMGFILIISGLVGAFLVGFWLDWTRRFKGTTVTFYIFSVIAAVAFTLGVYFKQLEVLYFICGAFGFFATAILPVGFEFAAEMTYPISEGLSSGLLNCSAQIFGISLISIMDRILNRPSHTLIANCVLIGLLALGMILTWIIKLERRRENMAT</sequence>
<dbReference type="OrthoDB" id="422206at2759"/>
<dbReference type="GO" id="GO:0016020">
    <property type="term" value="C:membrane"/>
    <property type="evidence" value="ECO:0000318"/>
    <property type="project" value="GO_Central"/>
</dbReference>
<dbReference type="GO" id="GO:0097037">
    <property type="term" value="P:heme export"/>
    <property type="evidence" value="ECO:0000318"/>
    <property type="project" value="GO_Central"/>
</dbReference>
<dbReference type="PROSITE" id="PS50850">
    <property type="entry name" value="MFS"/>
    <property type="match status" value="1"/>
</dbReference>
<reference evidence="7 8" key="1">
    <citation type="journal article" date="2008" name="Nature">
        <title>The Trichoplax genome and the nature of placozoans.</title>
        <authorList>
            <person name="Srivastava M."/>
            <person name="Begovic E."/>
            <person name="Chapman J."/>
            <person name="Putnam N.H."/>
            <person name="Hellsten U."/>
            <person name="Kawashima T."/>
            <person name="Kuo A."/>
            <person name="Mitros T."/>
            <person name="Salamov A."/>
            <person name="Carpenter M.L."/>
            <person name="Signorovitch A.Y."/>
            <person name="Moreno M.A."/>
            <person name="Kamm K."/>
            <person name="Grimwood J."/>
            <person name="Schmutz J."/>
            <person name="Shapiro H."/>
            <person name="Grigoriev I.V."/>
            <person name="Buss L.W."/>
            <person name="Schierwater B."/>
            <person name="Dellaporta S.L."/>
            <person name="Rokhsar D.S."/>
        </authorList>
    </citation>
    <scope>NUCLEOTIDE SEQUENCE [LARGE SCALE GENOMIC DNA]</scope>
    <source>
        <strain evidence="7 8">Grell-BS-1999</strain>
    </source>
</reference>
<feature type="transmembrane region" description="Helical" evidence="5">
    <location>
        <begin position="358"/>
        <end position="377"/>
    </location>
</feature>
<protein>
    <recommendedName>
        <fullName evidence="6">Major facilitator superfamily (MFS) profile domain-containing protein</fullName>
    </recommendedName>
</protein>
<dbReference type="GO" id="GO:0015232">
    <property type="term" value="F:heme transmembrane transporter activity"/>
    <property type="evidence" value="ECO:0000318"/>
    <property type="project" value="GO_Central"/>
</dbReference>
<feature type="transmembrane region" description="Helical" evidence="5">
    <location>
        <begin position="326"/>
        <end position="346"/>
    </location>
</feature>
<dbReference type="InterPro" id="IPR036259">
    <property type="entry name" value="MFS_trans_sf"/>
</dbReference>
<evidence type="ECO:0000256" key="4">
    <source>
        <dbReference type="ARBA" id="ARBA00023136"/>
    </source>
</evidence>
<dbReference type="PANTHER" id="PTHR10924">
    <property type="entry name" value="MAJOR FACILITATOR SUPERFAMILY PROTEIN-RELATED"/>
    <property type="match status" value="1"/>
</dbReference>
<feature type="transmembrane region" description="Helical" evidence="5">
    <location>
        <begin position="180"/>
        <end position="204"/>
    </location>
</feature>
<keyword evidence="4 5" id="KW-0472">Membrane</keyword>
<dbReference type="GeneID" id="6756740"/>
<feature type="transmembrane region" description="Helical" evidence="5">
    <location>
        <begin position="48"/>
        <end position="68"/>
    </location>
</feature>
<dbReference type="GO" id="GO:0020037">
    <property type="term" value="F:heme binding"/>
    <property type="evidence" value="ECO:0000318"/>
    <property type="project" value="GO_Central"/>
</dbReference>
<feature type="transmembrane region" description="Helical" evidence="5">
    <location>
        <begin position="88"/>
        <end position="108"/>
    </location>
</feature>
<comment type="subcellular location">
    <subcellularLocation>
        <location evidence="1">Membrane</location>
        <topology evidence="1">Multi-pass membrane protein</topology>
    </subcellularLocation>
</comment>
<dbReference type="CTD" id="6756740"/>
<feature type="transmembrane region" description="Helical" evidence="5">
    <location>
        <begin position="288"/>
        <end position="306"/>
    </location>
</feature>
<evidence type="ECO:0000256" key="2">
    <source>
        <dbReference type="ARBA" id="ARBA00022692"/>
    </source>
</evidence>
<feature type="transmembrane region" description="Helical" evidence="5">
    <location>
        <begin position="383"/>
        <end position="404"/>
    </location>
</feature>
<evidence type="ECO:0000256" key="3">
    <source>
        <dbReference type="ARBA" id="ARBA00022989"/>
    </source>
</evidence>
<dbReference type="SUPFAM" id="SSF103473">
    <property type="entry name" value="MFS general substrate transporter"/>
    <property type="match status" value="1"/>
</dbReference>